<keyword evidence="4" id="KW-0597">Phosphoprotein</keyword>
<dbReference type="GO" id="GO:0000155">
    <property type="term" value="F:phosphorelay sensor kinase activity"/>
    <property type="evidence" value="ECO:0007669"/>
    <property type="project" value="InterPro"/>
</dbReference>
<dbReference type="OrthoDB" id="9808408at2"/>
<evidence type="ECO:0000256" key="3">
    <source>
        <dbReference type="ARBA" id="ARBA00012438"/>
    </source>
</evidence>
<accession>A0A318J2Z1</accession>
<evidence type="ECO:0000256" key="6">
    <source>
        <dbReference type="ARBA" id="ARBA00022777"/>
    </source>
</evidence>
<dbReference type="Proteomes" id="UP000247792">
    <property type="component" value="Unassembled WGS sequence"/>
</dbReference>
<dbReference type="GO" id="GO:0030295">
    <property type="term" value="F:protein kinase activator activity"/>
    <property type="evidence" value="ECO:0007669"/>
    <property type="project" value="TreeGrafter"/>
</dbReference>
<dbReference type="Gene3D" id="1.10.287.130">
    <property type="match status" value="1"/>
</dbReference>
<dbReference type="InterPro" id="IPR005467">
    <property type="entry name" value="His_kinase_dom"/>
</dbReference>
<dbReference type="SMART" id="SM00387">
    <property type="entry name" value="HATPase_c"/>
    <property type="match status" value="1"/>
</dbReference>
<dbReference type="InterPro" id="IPR003594">
    <property type="entry name" value="HATPase_dom"/>
</dbReference>
<dbReference type="PANTHER" id="PTHR42878">
    <property type="entry name" value="TWO-COMPONENT HISTIDINE KINASE"/>
    <property type="match status" value="1"/>
</dbReference>
<dbReference type="CDD" id="cd00082">
    <property type="entry name" value="HisKA"/>
    <property type="match status" value="1"/>
</dbReference>
<dbReference type="AlphaFoldDB" id="A0A318J2Z1"/>
<dbReference type="PANTHER" id="PTHR42878:SF15">
    <property type="entry name" value="BACTERIOPHYTOCHROME"/>
    <property type="match status" value="1"/>
</dbReference>
<comment type="caution">
    <text evidence="10">The sequence shown here is derived from an EMBL/GenBank/DDBJ whole genome shotgun (WGS) entry which is preliminary data.</text>
</comment>
<feature type="transmembrane region" description="Helical" evidence="8">
    <location>
        <begin position="367"/>
        <end position="387"/>
    </location>
</feature>
<evidence type="ECO:0000259" key="9">
    <source>
        <dbReference type="PROSITE" id="PS50109"/>
    </source>
</evidence>
<dbReference type="EMBL" id="QJKB01000006">
    <property type="protein sequence ID" value="PXX42090.1"/>
    <property type="molecule type" value="Genomic_DNA"/>
</dbReference>
<evidence type="ECO:0000256" key="5">
    <source>
        <dbReference type="ARBA" id="ARBA00022679"/>
    </source>
</evidence>
<evidence type="ECO:0000313" key="11">
    <source>
        <dbReference type="Proteomes" id="UP000247792"/>
    </source>
</evidence>
<dbReference type="GO" id="GO:0007234">
    <property type="term" value="P:osmosensory signaling via phosphorelay pathway"/>
    <property type="evidence" value="ECO:0007669"/>
    <property type="project" value="TreeGrafter"/>
</dbReference>
<gene>
    <name evidence="10" type="ORF">DFR42_106270</name>
</gene>
<name>A0A318J2Z1_9BURK</name>
<dbReference type="FunFam" id="3.30.565.10:FF:000006">
    <property type="entry name" value="Sensor histidine kinase WalK"/>
    <property type="match status" value="1"/>
</dbReference>
<dbReference type="EC" id="2.7.13.3" evidence="3"/>
<dbReference type="PROSITE" id="PS50109">
    <property type="entry name" value="HIS_KIN"/>
    <property type="match status" value="1"/>
</dbReference>
<feature type="domain" description="Histidine kinase" evidence="9">
    <location>
        <begin position="450"/>
        <end position="663"/>
    </location>
</feature>
<feature type="transmembrane region" description="Helical" evidence="8">
    <location>
        <begin position="39"/>
        <end position="63"/>
    </location>
</feature>
<reference evidence="10 11" key="1">
    <citation type="submission" date="2018-05" db="EMBL/GenBank/DDBJ databases">
        <title>Genomic Encyclopedia of Type Strains, Phase IV (KMG-IV): sequencing the most valuable type-strain genomes for metagenomic binning, comparative biology and taxonomic classification.</title>
        <authorList>
            <person name="Goeker M."/>
        </authorList>
    </citation>
    <scope>NUCLEOTIDE SEQUENCE [LARGE SCALE GENOMIC DNA]</scope>
    <source>
        <strain evidence="10 11">DSM 19792</strain>
    </source>
</reference>
<evidence type="ECO:0000256" key="1">
    <source>
        <dbReference type="ARBA" id="ARBA00000085"/>
    </source>
</evidence>
<keyword evidence="8" id="KW-1133">Transmembrane helix</keyword>
<dbReference type="RefSeq" id="WP_110256520.1">
    <property type="nucleotide sequence ID" value="NZ_QJKB01000006.1"/>
</dbReference>
<dbReference type="SUPFAM" id="SSF47384">
    <property type="entry name" value="Homodimeric domain of signal transducing histidine kinase"/>
    <property type="match status" value="1"/>
</dbReference>
<feature type="transmembrane region" description="Helical" evidence="8">
    <location>
        <begin position="207"/>
        <end position="228"/>
    </location>
</feature>
<keyword evidence="8" id="KW-0812">Transmembrane</keyword>
<feature type="transmembrane region" description="Helical" evidence="8">
    <location>
        <begin position="75"/>
        <end position="97"/>
    </location>
</feature>
<dbReference type="PRINTS" id="PR00344">
    <property type="entry name" value="BCTRLSENSOR"/>
</dbReference>
<feature type="transmembrane region" description="Helical" evidence="8">
    <location>
        <begin position="177"/>
        <end position="195"/>
    </location>
</feature>
<dbReference type="InterPro" id="IPR003661">
    <property type="entry name" value="HisK_dim/P_dom"/>
</dbReference>
<evidence type="ECO:0000256" key="8">
    <source>
        <dbReference type="SAM" id="Phobius"/>
    </source>
</evidence>
<dbReference type="GO" id="GO:0000156">
    <property type="term" value="F:phosphorelay response regulator activity"/>
    <property type="evidence" value="ECO:0007669"/>
    <property type="project" value="TreeGrafter"/>
</dbReference>
<keyword evidence="7" id="KW-0175">Coiled coil</keyword>
<evidence type="ECO:0000256" key="4">
    <source>
        <dbReference type="ARBA" id="ARBA00022553"/>
    </source>
</evidence>
<feature type="coiled-coil region" evidence="7">
    <location>
        <begin position="387"/>
        <end position="414"/>
    </location>
</feature>
<dbReference type="Gene3D" id="3.30.565.10">
    <property type="entry name" value="Histidine kinase-like ATPase, C-terminal domain"/>
    <property type="match status" value="1"/>
</dbReference>
<dbReference type="SUPFAM" id="SSF55874">
    <property type="entry name" value="ATPase domain of HSP90 chaperone/DNA topoisomerase II/histidine kinase"/>
    <property type="match status" value="1"/>
</dbReference>
<protein>
    <recommendedName>
        <fullName evidence="3">histidine kinase</fullName>
        <ecNumber evidence="3">2.7.13.3</ecNumber>
    </recommendedName>
</protein>
<evidence type="ECO:0000256" key="7">
    <source>
        <dbReference type="SAM" id="Coils"/>
    </source>
</evidence>
<dbReference type="InterPro" id="IPR004358">
    <property type="entry name" value="Sig_transdc_His_kin-like_C"/>
</dbReference>
<dbReference type="InterPro" id="IPR050351">
    <property type="entry name" value="BphY/WalK/GraS-like"/>
</dbReference>
<dbReference type="SMART" id="SM00388">
    <property type="entry name" value="HisKA"/>
    <property type="match status" value="1"/>
</dbReference>
<comment type="subcellular location">
    <subcellularLocation>
        <location evidence="2">Cell inner membrane</location>
        <topology evidence="2">Multi-pass membrane protein</topology>
    </subcellularLocation>
</comment>
<comment type="catalytic activity">
    <reaction evidence="1">
        <text>ATP + protein L-histidine = ADP + protein N-phospho-L-histidine.</text>
        <dbReference type="EC" id="2.7.13.3"/>
    </reaction>
</comment>
<proteinExistence type="predicted"/>
<organism evidence="10 11">
    <name type="scientific">Undibacterium pigrum</name>
    <dbReference type="NCBI Taxonomy" id="401470"/>
    <lineage>
        <taxon>Bacteria</taxon>
        <taxon>Pseudomonadati</taxon>
        <taxon>Pseudomonadota</taxon>
        <taxon>Betaproteobacteria</taxon>
        <taxon>Burkholderiales</taxon>
        <taxon>Oxalobacteraceae</taxon>
        <taxon>Undibacterium</taxon>
    </lineage>
</organism>
<dbReference type="InterPro" id="IPR036097">
    <property type="entry name" value="HisK_dim/P_sf"/>
</dbReference>
<keyword evidence="6" id="KW-0418">Kinase</keyword>
<evidence type="ECO:0000313" key="10">
    <source>
        <dbReference type="EMBL" id="PXX42090.1"/>
    </source>
</evidence>
<keyword evidence="11" id="KW-1185">Reference proteome</keyword>
<dbReference type="Pfam" id="PF02518">
    <property type="entry name" value="HATPase_c"/>
    <property type="match status" value="1"/>
</dbReference>
<feature type="transmembrane region" description="Helical" evidence="8">
    <location>
        <begin position="146"/>
        <end position="165"/>
    </location>
</feature>
<keyword evidence="8" id="KW-0472">Membrane</keyword>
<dbReference type="Pfam" id="PF00512">
    <property type="entry name" value="HisKA"/>
    <property type="match status" value="1"/>
</dbReference>
<evidence type="ECO:0000256" key="2">
    <source>
        <dbReference type="ARBA" id="ARBA00004429"/>
    </source>
</evidence>
<dbReference type="InterPro" id="IPR036890">
    <property type="entry name" value="HATPase_C_sf"/>
</dbReference>
<dbReference type="GO" id="GO:0005886">
    <property type="term" value="C:plasma membrane"/>
    <property type="evidence" value="ECO:0007669"/>
    <property type="project" value="UniProtKB-SubCell"/>
</dbReference>
<sequence>MTRLKSVGLIGLGLLLISLVTMAAWLSQNSYLVKIFSSSTAMVFPTAFCFFLAGLAFLLPLYFSPRTSLIRNIAGILIVIIAGLMLIENLFNVSLGIDLAAVHRWYSDLNPSPGRMAPNTALAFLAGGAGLLRTSDNQFYIKPRTVAAVMLTISVLGMVGYMLLLDLAYTWYGFPRMAFMTGFSMSMFACALMLERPEMNSLAKGESNLYVFLGVAVTVLVTTMFVSYGSLRAQDARNTWVEHTYEVKIISDEMAGYLARAGTANERHELDDMAGNIQIKMAELKQAISDNVLQRDRLANLEKLLPGALDTARQALAANAEAGTAKTRVGMAFSPLIQIMQQFRNTENQLLQQRKQESEQSTSSTTMVIILGNMLGFAMLLYAFWLLKRLNAQRSELELALQQANLDLELKVEERTSELGKLNQDLSGFNASLEQRVAERTADLESFSYSVSHDLRAPLRAIDGFGRMLEEDYGNKLDADALRYLSVIRKNSQRMGILIDDLLAFSRLGRQEVHKYNLDMTALVREVIQESLQQVEKVPEIKLEELPAAQADRALLKQAWLNLISNAIKYSSKSDNPSVQISGSVDGDHIVYSVKDNGVGFNMEYYDKLFGVFQRLHHASDFKGTGVGLAITQRVLTRHGGRIWAQSSVNEGASFFFSLPVGEQNG</sequence>
<keyword evidence="5" id="KW-0808">Transferase</keyword>